<name>A0A853FME3_9BURK</name>
<dbReference type="RefSeq" id="WP_129971573.1">
    <property type="nucleotide sequence ID" value="NZ_JACCEW010000010.1"/>
</dbReference>
<keyword evidence="3" id="KW-1185">Reference proteome</keyword>
<evidence type="ECO:0000313" key="2">
    <source>
        <dbReference type="EMBL" id="NYT39066.1"/>
    </source>
</evidence>
<accession>A0A853FME3</accession>
<evidence type="ECO:0000256" key="1">
    <source>
        <dbReference type="SAM" id="MobiDB-lite"/>
    </source>
</evidence>
<dbReference type="EMBL" id="JACCEW010000010">
    <property type="protein sequence ID" value="NYT39066.1"/>
    <property type="molecule type" value="Genomic_DNA"/>
</dbReference>
<protein>
    <recommendedName>
        <fullName evidence="4">Plasmid segregation centromere-binding protein ParG</fullName>
    </recommendedName>
</protein>
<evidence type="ECO:0000313" key="3">
    <source>
        <dbReference type="Proteomes" id="UP000580517"/>
    </source>
</evidence>
<dbReference type="AlphaFoldDB" id="A0A853FME3"/>
<dbReference type="Proteomes" id="UP000580517">
    <property type="component" value="Unassembled WGS sequence"/>
</dbReference>
<reference evidence="2 3" key="1">
    <citation type="submission" date="2020-07" db="EMBL/GenBank/DDBJ databases">
        <title>Taxonomic revisions and descriptions of new bacterial species based on genomic comparisons in the high-G+C-content subgroup of the family Alcaligenaceae.</title>
        <authorList>
            <person name="Szabo A."/>
            <person name="Felfoldi T."/>
        </authorList>
    </citation>
    <scope>NUCLEOTIDE SEQUENCE [LARGE SCALE GENOMIC DNA]</scope>
    <source>
        <strain evidence="2 3">DSM 25264</strain>
    </source>
</reference>
<gene>
    <name evidence="2" type="ORF">H0A68_19515</name>
</gene>
<sequence length="99" mass="10793">MKNKPDLSGFQRPALTKDPSAFLDGAEADRAESQANAPGKAAPKDKAERQPTVQKLFRLRVETATALKLAAAERSAALGRRVSEQEIVEQALREHLKLS</sequence>
<feature type="region of interest" description="Disordered" evidence="1">
    <location>
        <begin position="1"/>
        <end position="52"/>
    </location>
</feature>
<proteinExistence type="predicted"/>
<comment type="caution">
    <text evidence="2">The sequence shown here is derived from an EMBL/GenBank/DDBJ whole genome shotgun (WGS) entry which is preliminary data.</text>
</comment>
<organism evidence="2 3">
    <name type="scientific">Allopusillimonas soli</name>
    <dbReference type="NCBI Taxonomy" id="659016"/>
    <lineage>
        <taxon>Bacteria</taxon>
        <taxon>Pseudomonadati</taxon>
        <taxon>Pseudomonadota</taxon>
        <taxon>Betaproteobacteria</taxon>
        <taxon>Burkholderiales</taxon>
        <taxon>Alcaligenaceae</taxon>
        <taxon>Allopusillimonas</taxon>
    </lineage>
</organism>
<dbReference type="OrthoDB" id="6899169at2"/>
<evidence type="ECO:0008006" key="4">
    <source>
        <dbReference type="Google" id="ProtNLM"/>
    </source>
</evidence>